<evidence type="ECO:0000313" key="1">
    <source>
        <dbReference type="EMBL" id="RAL42432.1"/>
    </source>
</evidence>
<reference evidence="1 2" key="1">
    <citation type="submission" date="2018-06" db="EMBL/GenBank/DDBJ databases">
        <title>The Genome of Cuscuta australis (Dodder) Provides Insight into the Evolution of Plant Parasitism.</title>
        <authorList>
            <person name="Liu H."/>
        </authorList>
    </citation>
    <scope>NUCLEOTIDE SEQUENCE [LARGE SCALE GENOMIC DNA]</scope>
    <source>
        <strain evidence="2">cv. Yunnan</strain>
        <tissue evidence="1">Vines</tissue>
    </source>
</reference>
<sequence>MISSTYQSFDCDSSHLHPIAAGLSSGDFPCPCRLPLENVEIRNRFCGEIFKEEGTAHKGLELSNMKII</sequence>
<protein>
    <submittedName>
        <fullName evidence="1">Uncharacterized protein</fullName>
    </submittedName>
</protein>
<accession>A0A328D980</accession>
<dbReference type="AlphaFoldDB" id="A0A328D980"/>
<evidence type="ECO:0000313" key="2">
    <source>
        <dbReference type="Proteomes" id="UP000249390"/>
    </source>
</evidence>
<proteinExistence type="predicted"/>
<organism evidence="1 2">
    <name type="scientific">Cuscuta australis</name>
    <dbReference type="NCBI Taxonomy" id="267555"/>
    <lineage>
        <taxon>Eukaryota</taxon>
        <taxon>Viridiplantae</taxon>
        <taxon>Streptophyta</taxon>
        <taxon>Embryophyta</taxon>
        <taxon>Tracheophyta</taxon>
        <taxon>Spermatophyta</taxon>
        <taxon>Magnoliopsida</taxon>
        <taxon>eudicotyledons</taxon>
        <taxon>Gunneridae</taxon>
        <taxon>Pentapetalae</taxon>
        <taxon>asterids</taxon>
        <taxon>lamiids</taxon>
        <taxon>Solanales</taxon>
        <taxon>Convolvulaceae</taxon>
        <taxon>Cuscuteae</taxon>
        <taxon>Cuscuta</taxon>
        <taxon>Cuscuta subgen. Grammica</taxon>
        <taxon>Cuscuta sect. Cleistogrammica</taxon>
    </lineage>
</organism>
<gene>
    <name evidence="1" type="ORF">DM860_018247</name>
</gene>
<dbReference type="Proteomes" id="UP000249390">
    <property type="component" value="Unassembled WGS sequence"/>
</dbReference>
<name>A0A328D980_9ASTE</name>
<dbReference type="EMBL" id="NQVE01000171">
    <property type="protein sequence ID" value="RAL42432.1"/>
    <property type="molecule type" value="Genomic_DNA"/>
</dbReference>
<comment type="caution">
    <text evidence="1">The sequence shown here is derived from an EMBL/GenBank/DDBJ whole genome shotgun (WGS) entry which is preliminary data.</text>
</comment>
<keyword evidence="2" id="KW-1185">Reference proteome</keyword>